<organism evidence="2 3">
    <name type="scientific">Pontibacter mangrovi</name>
    <dbReference type="NCBI Taxonomy" id="2589816"/>
    <lineage>
        <taxon>Bacteria</taxon>
        <taxon>Pseudomonadati</taxon>
        <taxon>Bacteroidota</taxon>
        <taxon>Cytophagia</taxon>
        <taxon>Cytophagales</taxon>
        <taxon>Hymenobacteraceae</taxon>
        <taxon>Pontibacter</taxon>
    </lineage>
</organism>
<gene>
    <name evidence="2" type="ORF">FJM65_03320</name>
</gene>
<sequence length="227" mass="25812">MRDEQEDKYYHGGLGAANFRRDFDRDTRDGDFGRDYQNRYRNGNNAQDFRDRRDFDTHRFENYPSRDHDMEDNYYSHSRRRSHDLDDIRQGYGYSSFGSSAGPEHHRREGMERERRAQQGYGTGRMGGYSGSAFGGANYSAHGSFGGAPEYGAMSGGGGNARHDVSSSGYGGGHSNASMHPDRSTHTDRGEPNYLGNDRNPRERQSYWGRGSGRTDRGGYRNEDPNW</sequence>
<name>A0A501WD26_9BACT</name>
<feature type="compositionally biased region" description="Gly residues" evidence="1">
    <location>
        <begin position="121"/>
        <end position="134"/>
    </location>
</feature>
<feature type="compositionally biased region" description="Basic and acidic residues" evidence="1">
    <location>
        <begin position="180"/>
        <end position="191"/>
    </location>
</feature>
<dbReference type="OrthoDB" id="850082at2"/>
<accession>A0A501WD26</accession>
<feature type="compositionally biased region" description="Basic and acidic residues" evidence="1">
    <location>
        <begin position="1"/>
        <end position="10"/>
    </location>
</feature>
<evidence type="ECO:0000256" key="1">
    <source>
        <dbReference type="SAM" id="MobiDB-lite"/>
    </source>
</evidence>
<dbReference type="RefSeq" id="WP_140619370.1">
    <property type="nucleotide sequence ID" value="NZ_VFRQ01000001.1"/>
</dbReference>
<dbReference type="AlphaFoldDB" id="A0A501WD26"/>
<feature type="compositionally biased region" description="Basic and acidic residues" evidence="1">
    <location>
        <begin position="103"/>
        <end position="117"/>
    </location>
</feature>
<keyword evidence="3" id="KW-1185">Reference proteome</keyword>
<protein>
    <submittedName>
        <fullName evidence="2">Uncharacterized protein</fullName>
    </submittedName>
</protein>
<dbReference type="EMBL" id="VFRQ01000001">
    <property type="protein sequence ID" value="TPE46385.1"/>
    <property type="molecule type" value="Genomic_DNA"/>
</dbReference>
<dbReference type="Proteomes" id="UP000316727">
    <property type="component" value="Unassembled WGS sequence"/>
</dbReference>
<evidence type="ECO:0000313" key="3">
    <source>
        <dbReference type="Proteomes" id="UP000316727"/>
    </source>
</evidence>
<feature type="compositionally biased region" description="Low complexity" evidence="1">
    <location>
        <begin position="91"/>
        <end position="102"/>
    </location>
</feature>
<comment type="caution">
    <text evidence="2">The sequence shown here is derived from an EMBL/GenBank/DDBJ whole genome shotgun (WGS) entry which is preliminary data.</text>
</comment>
<reference evidence="2 3" key="1">
    <citation type="submission" date="2019-06" db="EMBL/GenBank/DDBJ databases">
        <title>A novel bacterium of genus Pontibacter, isolated from marine sediment.</title>
        <authorList>
            <person name="Huang H."/>
            <person name="Mo K."/>
            <person name="Hu Y."/>
        </authorList>
    </citation>
    <scope>NUCLEOTIDE SEQUENCE [LARGE SCALE GENOMIC DNA]</scope>
    <source>
        <strain evidence="2 3">HB172049</strain>
    </source>
</reference>
<feature type="region of interest" description="Disordered" evidence="1">
    <location>
        <begin position="1"/>
        <end position="227"/>
    </location>
</feature>
<feature type="compositionally biased region" description="Basic and acidic residues" evidence="1">
    <location>
        <begin position="213"/>
        <end position="227"/>
    </location>
</feature>
<proteinExistence type="predicted"/>
<evidence type="ECO:0000313" key="2">
    <source>
        <dbReference type="EMBL" id="TPE46385.1"/>
    </source>
</evidence>
<feature type="compositionally biased region" description="Basic and acidic residues" evidence="1">
    <location>
        <begin position="19"/>
        <end position="38"/>
    </location>
</feature>
<feature type="compositionally biased region" description="Basic and acidic residues" evidence="1">
    <location>
        <begin position="48"/>
        <end position="71"/>
    </location>
</feature>